<dbReference type="Gene3D" id="3.40.50.2300">
    <property type="match status" value="2"/>
</dbReference>
<dbReference type="EMBL" id="AP028679">
    <property type="protein sequence ID" value="BEQ15175.1"/>
    <property type="molecule type" value="Genomic_DNA"/>
</dbReference>
<dbReference type="Proteomes" id="UP001366166">
    <property type="component" value="Chromosome"/>
</dbReference>
<feature type="signal peptide" evidence="3">
    <location>
        <begin position="1"/>
        <end position="26"/>
    </location>
</feature>
<evidence type="ECO:0000259" key="4">
    <source>
        <dbReference type="Pfam" id="PF13458"/>
    </source>
</evidence>
<comment type="similarity">
    <text evidence="1">Belongs to the leucine-binding protein family.</text>
</comment>
<keyword evidence="2 3" id="KW-0732">Signal</keyword>
<feature type="chain" id="PRO_5043358754" evidence="3">
    <location>
        <begin position="27"/>
        <end position="389"/>
    </location>
</feature>
<protein>
    <submittedName>
        <fullName evidence="5">Branched-chain amino acid ABC transporter substrate-binding protein</fullName>
    </submittedName>
</protein>
<reference evidence="6" key="1">
    <citation type="journal article" date="2023" name="Arch. Microbiol.">
        <title>Desulfoferula mesophilus gen. nov. sp. nov., a mesophilic sulfate-reducing bacterium isolated from a brackish lake sediment.</title>
        <authorList>
            <person name="Watanabe T."/>
            <person name="Yabe T."/>
            <person name="Tsuji J.M."/>
            <person name="Fukui M."/>
        </authorList>
    </citation>
    <scope>NUCLEOTIDE SEQUENCE [LARGE SCALE GENOMIC DNA]</scope>
    <source>
        <strain evidence="6">12FAK</strain>
    </source>
</reference>
<dbReference type="Pfam" id="PF13458">
    <property type="entry name" value="Peripla_BP_6"/>
    <property type="match status" value="1"/>
</dbReference>
<gene>
    <name evidence="5" type="ORF">FAK_22410</name>
</gene>
<dbReference type="PANTHER" id="PTHR47235:SF1">
    <property type="entry name" value="BLR6548 PROTEIN"/>
    <property type="match status" value="1"/>
</dbReference>
<name>A0AAU9EU27_9BACT</name>
<dbReference type="SUPFAM" id="SSF53822">
    <property type="entry name" value="Periplasmic binding protein-like I"/>
    <property type="match status" value="1"/>
</dbReference>
<dbReference type="InterPro" id="IPR028081">
    <property type="entry name" value="Leu-bd"/>
</dbReference>
<dbReference type="PANTHER" id="PTHR47235">
    <property type="entry name" value="BLR6548 PROTEIN"/>
    <property type="match status" value="1"/>
</dbReference>
<evidence type="ECO:0000256" key="3">
    <source>
        <dbReference type="SAM" id="SignalP"/>
    </source>
</evidence>
<evidence type="ECO:0000313" key="6">
    <source>
        <dbReference type="Proteomes" id="UP001366166"/>
    </source>
</evidence>
<dbReference type="CDD" id="cd06334">
    <property type="entry name" value="PBP1_ABC_ligand_binding-like"/>
    <property type="match status" value="1"/>
</dbReference>
<evidence type="ECO:0000313" key="5">
    <source>
        <dbReference type="EMBL" id="BEQ15175.1"/>
    </source>
</evidence>
<evidence type="ECO:0000256" key="2">
    <source>
        <dbReference type="ARBA" id="ARBA00022729"/>
    </source>
</evidence>
<keyword evidence="6" id="KW-1185">Reference proteome</keyword>
<feature type="domain" description="Leucine-binding protein" evidence="4">
    <location>
        <begin position="28"/>
        <end position="370"/>
    </location>
</feature>
<accession>A0AAU9EU27</accession>
<proteinExistence type="inferred from homology"/>
<dbReference type="AlphaFoldDB" id="A0AAU9EU27"/>
<dbReference type="KEGG" id="dmp:FAK_22410"/>
<evidence type="ECO:0000256" key="1">
    <source>
        <dbReference type="ARBA" id="ARBA00010062"/>
    </source>
</evidence>
<sequence>MHMQRKLLVTALAVALCLAFTPLAMAKEIKVGGLFDITGPTGAVGKDYAAGAVAGEKYWNQKNVLGGDMLKLIPNDYAYKIPEAVNLYKKYKDVDRVFVIQGWGTGDTNALRPLVNKDKIVFFSASYDGNLTDPKKNPYNFFIGTSYSTAIRLAMIYAKDQGAKKVVFIYPDHPYGKNPIPAGKDYAKKLGLQIGPDEIVNLRAIDATSQLLNMKKFNPDFAWIGGTTPSTAVIIKDAAKHNLGTKFMINCWGFDENLPRLAGKAAEGRAFGMLPVAPFGANVPGMKDVVAAAGDKPTTLHFVKSWVSMMVMVEGLKKAKAAGKLNGPGLKAALETIKDFNTGGLCAPITYTSTDHRPNTSMAIGGVKDGKIYLVKDVNFPRQKAYIGW</sequence>
<organism evidence="5 6">
    <name type="scientific">Desulfoferula mesophila</name>
    <dbReference type="NCBI Taxonomy" id="3058419"/>
    <lineage>
        <taxon>Bacteria</taxon>
        <taxon>Pseudomonadati</taxon>
        <taxon>Thermodesulfobacteriota</taxon>
        <taxon>Desulfarculia</taxon>
        <taxon>Desulfarculales</taxon>
        <taxon>Desulfarculaceae</taxon>
        <taxon>Desulfoferula</taxon>
    </lineage>
</organism>
<dbReference type="InterPro" id="IPR028082">
    <property type="entry name" value="Peripla_BP_I"/>
</dbReference>